<gene>
    <name evidence="3" type="ORF">H6G24_16745</name>
</gene>
<dbReference type="EMBL" id="JACJQH010000025">
    <property type="protein sequence ID" value="MBD2197127.1"/>
    <property type="molecule type" value="Genomic_DNA"/>
</dbReference>
<dbReference type="Proteomes" id="UP000658514">
    <property type="component" value="Unassembled WGS sequence"/>
</dbReference>
<feature type="region of interest" description="Disordered" evidence="1">
    <location>
        <begin position="55"/>
        <end position="79"/>
    </location>
</feature>
<organism evidence="3 4">
    <name type="scientific">Calothrix parietina FACHB-288</name>
    <dbReference type="NCBI Taxonomy" id="2692896"/>
    <lineage>
        <taxon>Bacteria</taxon>
        <taxon>Bacillati</taxon>
        <taxon>Cyanobacteriota</taxon>
        <taxon>Cyanophyceae</taxon>
        <taxon>Nostocales</taxon>
        <taxon>Calotrichaceae</taxon>
        <taxon>Calothrix</taxon>
    </lineage>
</organism>
<accession>A0ABR8AAT7</accession>
<feature type="transmembrane region" description="Helical" evidence="2">
    <location>
        <begin position="16"/>
        <end position="36"/>
    </location>
</feature>
<protein>
    <submittedName>
        <fullName evidence="3">Uncharacterized protein</fullName>
    </submittedName>
</protein>
<evidence type="ECO:0000256" key="2">
    <source>
        <dbReference type="SAM" id="Phobius"/>
    </source>
</evidence>
<sequence length="79" mass="8928">MHTQKYNQQIRQLHHYVLAMVSVLVLFGLTFPIACLRVSQSHKYGNAALKSLSWDEPQRPVSSYTSLAPANNQNSQSVK</sequence>
<name>A0ABR8AAT7_9CYAN</name>
<evidence type="ECO:0000313" key="3">
    <source>
        <dbReference type="EMBL" id="MBD2197127.1"/>
    </source>
</evidence>
<keyword evidence="2" id="KW-1133">Transmembrane helix</keyword>
<reference evidence="3 4" key="1">
    <citation type="journal article" date="2020" name="ISME J.">
        <title>Comparative genomics reveals insights into cyanobacterial evolution and habitat adaptation.</title>
        <authorList>
            <person name="Chen M.Y."/>
            <person name="Teng W.K."/>
            <person name="Zhao L."/>
            <person name="Hu C.X."/>
            <person name="Zhou Y.K."/>
            <person name="Han B.P."/>
            <person name="Song L.R."/>
            <person name="Shu W.S."/>
        </authorList>
    </citation>
    <scope>NUCLEOTIDE SEQUENCE [LARGE SCALE GENOMIC DNA]</scope>
    <source>
        <strain evidence="3 4">FACHB-288</strain>
    </source>
</reference>
<keyword evidence="2" id="KW-0812">Transmembrane</keyword>
<keyword evidence="4" id="KW-1185">Reference proteome</keyword>
<comment type="caution">
    <text evidence="3">The sequence shown here is derived from an EMBL/GenBank/DDBJ whole genome shotgun (WGS) entry which is preliminary data.</text>
</comment>
<evidence type="ECO:0000256" key="1">
    <source>
        <dbReference type="SAM" id="MobiDB-lite"/>
    </source>
</evidence>
<dbReference type="RefSeq" id="WP_190543824.1">
    <property type="nucleotide sequence ID" value="NZ_CAWPNO010000057.1"/>
</dbReference>
<feature type="compositionally biased region" description="Polar residues" evidence="1">
    <location>
        <begin position="60"/>
        <end position="79"/>
    </location>
</feature>
<keyword evidence="2" id="KW-0472">Membrane</keyword>
<evidence type="ECO:0000313" key="4">
    <source>
        <dbReference type="Proteomes" id="UP000658514"/>
    </source>
</evidence>
<proteinExistence type="predicted"/>